<organism evidence="2 3">
    <name type="scientific">Colwellia echini</name>
    <dbReference type="NCBI Taxonomy" id="1982103"/>
    <lineage>
        <taxon>Bacteria</taxon>
        <taxon>Pseudomonadati</taxon>
        <taxon>Pseudomonadota</taxon>
        <taxon>Gammaproteobacteria</taxon>
        <taxon>Alteromonadales</taxon>
        <taxon>Colwelliaceae</taxon>
        <taxon>Colwellia</taxon>
    </lineage>
</organism>
<comment type="caution">
    <text evidence="2">The sequence shown here is derived from an EMBL/GenBank/DDBJ whole genome shotgun (WGS) entry which is preliminary data.</text>
</comment>
<proteinExistence type="predicted"/>
<dbReference type="InterPro" id="IPR015947">
    <property type="entry name" value="PUA-like_sf"/>
</dbReference>
<protein>
    <recommendedName>
        <fullName evidence="1">Lon N-terminal domain-containing protein</fullName>
    </recommendedName>
</protein>
<dbReference type="RefSeq" id="WP_101344326.1">
    <property type="nucleotide sequence ID" value="NZ_PJAI02000005.1"/>
</dbReference>
<sequence>MNKIDRTLPIFPLPIFLLPEGITRLRIFEQRYLKMIKIASKGQGFVIWLNSQESSSPLIKWGSWVEIINFDLGDDGVLEVDVKCKSLVDIISLNKDEDNLHFGVVNEKLHWSQNKSVVEEIEDEKEHVKIKNTDQDFCSANKLSKNTISSPLVLPSNVSLISSEQKDLRDKMLAEPLNELFSNDLQLNKFYPANLRQNPHWVVARWLEILPLNLSVKSTFVNIHSFEEAKNFVQSVINK</sequence>
<dbReference type="InterPro" id="IPR003111">
    <property type="entry name" value="Lon_prtase_N"/>
</dbReference>
<dbReference type="Gene3D" id="2.30.130.40">
    <property type="entry name" value="LON domain-like"/>
    <property type="match status" value="1"/>
</dbReference>
<evidence type="ECO:0000313" key="3">
    <source>
        <dbReference type="Proteomes" id="UP000815846"/>
    </source>
</evidence>
<gene>
    <name evidence="2" type="ORF">CWS31_006285</name>
</gene>
<evidence type="ECO:0000313" key="2">
    <source>
        <dbReference type="EMBL" id="TYK66211.1"/>
    </source>
</evidence>
<dbReference type="EMBL" id="PJAI02000005">
    <property type="protein sequence ID" value="TYK66211.1"/>
    <property type="molecule type" value="Genomic_DNA"/>
</dbReference>
<name>A0ABY3MYA4_9GAMM</name>
<keyword evidence="3" id="KW-1185">Reference proteome</keyword>
<dbReference type="Pfam" id="PF02190">
    <property type="entry name" value="LON_substr_bdg"/>
    <property type="match status" value="1"/>
</dbReference>
<feature type="domain" description="Lon N-terminal" evidence="1">
    <location>
        <begin position="7"/>
        <end position="129"/>
    </location>
</feature>
<accession>A0ABY3MYA4</accession>
<dbReference type="Proteomes" id="UP000815846">
    <property type="component" value="Unassembled WGS sequence"/>
</dbReference>
<evidence type="ECO:0000259" key="1">
    <source>
        <dbReference type="Pfam" id="PF02190"/>
    </source>
</evidence>
<reference evidence="2 3" key="1">
    <citation type="submission" date="2019-08" db="EMBL/GenBank/DDBJ databases">
        <title>Microbe sample from Colwellia echini.</title>
        <authorList>
            <person name="Christiansen L."/>
            <person name="Pathiraja D."/>
            <person name="Schultz-Johansen M."/>
            <person name="Choi I.-G."/>
            <person name="Stougaard P."/>
        </authorList>
    </citation>
    <scope>NUCLEOTIDE SEQUENCE [LARGE SCALE GENOMIC DNA]</scope>
    <source>
        <strain evidence="2 3">A3</strain>
    </source>
</reference>
<dbReference type="InterPro" id="IPR046336">
    <property type="entry name" value="Lon_prtase_N_sf"/>
</dbReference>
<dbReference type="SUPFAM" id="SSF88697">
    <property type="entry name" value="PUA domain-like"/>
    <property type="match status" value="1"/>
</dbReference>